<dbReference type="PANTHER" id="PTHR11136:SF0">
    <property type="entry name" value="DIHYDROFOLATE SYNTHETASE-RELATED"/>
    <property type="match status" value="1"/>
</dbReference>
<evidence type="ECO:0000313" key="15">
    <source>
        <dbReference type="Proteomes" id="UP001197875"/>
    </source>
</evidence>
<accession>A0AAE3DT71</accession>
<dbReference type="InterPro" id="IPR004101">
    <property type="entry name" value="Mur_ligase_C"/>
</dbReference>
<dbReference type="SUPFAM" id="SSF53244">
    <property type="entry name" value="MurD-like peptide ligases, peptide-binding domain"/>
    <property type="match status" value="1"/>
</dbReference>
<keyword evidence="4 11" id="KW-0436">Ligase</keyword>
<dbReference type="GO" id="GO:0005737">
    <property type="term" value="C:cytoplasm"/>
    <property type="evidence" value="ECO:0007669"/>
    <property type="project" value="TreeGrafter"/>
</dbReference>
<dbReference type="GO" id="GO:0005524">
    <property type="term" value="F:ATP binding"/>
    <property type="evidence" value="ECO:0007669"/>
    <property type="project" value="UniProtKB-KW"/>
</dbReference>
<keyword evidence="6 11" id="KW-0547">Nucleotide-binding</keyword>
<evidence type="ECO:0000256" key="5">
    <source>
        <dbReference type="ARBA" id="ARBA00022723"/>
    </source>
</evidence>
<proteinExistence type="inferred from homology"/>
<evidence type="ECO:0000256" key="7">
    <source>
        <dbReference type="ARBA" id="ARBA00022840"/>
    </source>
</evidence>
<comment type="catalytic activity">
    <reaction evidence="10">
        <text>(6S)-5,6,7,8-tetrahydrofolyl-(gamma-L-Glu)(n) + L-glutamate + ATP = (6S)-5,6,7,8-tetrahydrofolyl-(gamma-L-Glu)(n+1) + ADP + phosphate + H(+)</text>
        <dbReference type="Rhea" id="RHEA:10580"/>
        <dbReference type="Rhea" id="RHEA-COMP:14738"/>
        <dbReference type="Rhea" id="RHEA-COMP:14740"/>
        <dbReference type="ChEBI" id="CHEBI:15378"/>
        <dbReference type="ChEBI" id="CHEBI:29985"/>
        <dbReference type="ChEBI" id="CHEBI:30616"/>
        <dbReference type="ChEBI" id="CHEBI:43474"/>
        <dbReference type="ChEBI" id="CHEBI:141005"/>
        <dbReference type="ChEBI" id="CHEBI:456216"/>
        <dbReference type="EC" id="6.3.2.17"/>
    </reaction>
</comment>
<gene>
    <name evidence="14" type="ORF">LKD71_09245</name>
</gene>
<keyword evidence="15" id="KW-1185">Reference proteome</keyword>
<comment type="caution">
    <text evidence="14">The sequence shown here is derived from an EMBL/GenBank/DDBJ whole genome shotgun (WGS) entry which is preliminary data.</text>
</comment>
<protein>
    <recommendedName>
        <fullName evidence="3">tetrahydrofolate synthase</fullName>
        <ecNumber evidence="3">6.3.2.17</ecNumber>
    </recommendedName>
    <alternativeName>
        <fullName evidence="9">Tetrahydrofolylpolyglutamate synthase</fullName>
    </alternativeName>
</protein>
<evidence type="ECO:0000259" key="12">
    <source>
        <dbReference type="Pfam" id="PF02875"/>
    </source>
</evidence>
<comment type="similarity">
    <text evidence="2 11">Belongs to the folylpolyglutamate synthase family.</text>
</comment>
<evidence type="ECO:0000259" key="13">
    <source>
        <dbReference type="Pfam" id="PF08245"/>
    </source>
</evidence>
<feature type="domain" description="Mur ligase C-terminal" evidence="12">
    <location>
        <begin position="296"/>
        <end position="412"/>
    </location>
</feature>
<evidence type="ECO:0000256" key="4">
    <source>
        <dbReference type="ARBA" id="ARBA00022598"/>
    </source>
</evidence>
<evidence type="ECO:0000256" key="2">
    <source>
        <dbReference type="ARBA" id="ARBA00008276"/>
    </source>
</evidence>
<dbReference type="Proteomes" id="UP001197875">
    <property type="component" value="Unassembled WGS sequence"/>
</dbReference>
<dbReference type="NCBIfam" id="TIGR01499">
    <property type="entry name" value="folC"/>
    <property type="match status" value="1"/>
</dbReference>
<evidence type="ECO:0000256" key="9">
    <source>
        <dbReference type="ARBA" id="ARBA00030592"/>
    </source>
</evidence>
<keyword evidence="8" id="KW-0460">Magnesium</keyword>
<dbReference type="InterPro" id="IPR018109">
    <property type="entry name" value="Folylpolyglutamate_synth_CS"/>
</dbReference>
<comment type="cofactor">
    <cofactor evidence="1">
        <name>Mg(2+)</name>
        <dbReference type="ChEBI" id="CHEBI:18420"/>
    </cofactor>
</comment>
<dbReference type="Gene3D" id="3.40.1190.10">
    <property type="entry name" value="Mur-like, catalytic domain"/>
    <property type="match status" value="1"/>
</dbReference>
<evidence type="ECO:0000256" key="8">
    <source>
        <dbReference type="ARBA" id="ARBA00022842"/>
    </source>
</evidence>
<evidence type="ECO:0000256" key="1">
    <source>
        <dbReference type="ARBA" id="ARBA00001946"/>
    </source>
</evidence>
<keyword evidence="5" id="KW-0479">Metal-binding</keyword>
<evidence type="ECO:0000256" key="11">
    <source>
        <dbReference type="PIRNR" id="PIRNR001563"/>
    </source>
</evidence>
<evidence type="ECO:0000256" key="3">
    <source>
        <dbReference type="ARBA" id="ARBA00013025"/>
    </source>
</evidence>
<evidence type="ECO:0000313" key="14">
    <source>
        <dbReference type="EMBL" id="MCC2189985.1"/>
    </source>
</evidence>
<dbReference type="InterPro" id="IPR013221">
    <property type="entry name" value="Mur_ligase_cen"/>
</dbReference>
<dbReference type="EMBL" id="JAJEPR010000013">
    <property type="protein sequence ID" value="MCC2189985.1"/>
    <property type="molecule type" value="Genomic_DNA"/>
</dbReference>
<organism evidence="14 15">
    <name type="scientific">Fusicatenibacter faecihominis</name>
    <dbReference type="NCBI Taxonomy" id="2881276"/>
    <lineage>
        <taxon>Bacteria</taxon>
        <taxon>Bacillati</taxon>
        <taxon>Bacillota</taxon>
        <taxon>Clostridia</taxon>
        <taxon>Lachnospirales</taxon>
        <taxon>Lachnospiraceae</taxon>
        <taxon>Fusicatenibacter</taxon>
    </lineage>
</organism>
<dbReference type="AlphaFoldDB" id="A0AAE3DT71"/>
<feature type="domain" description="Mur ligase central" evidence="13">
    <location>
        <begin position="44"/>
        <end position="191"/>
    </location>
</feature>
<dbReference type="InterPro" id="IPR001645">
    <property type="entry name" value="Folylpolyglutamate_synth"/>
</dbReference>
<dbReference type="GO" id="GO:0046872">
    <property type="term" value="F:metal ion binding"/>
    <property type="evidence" value="ECO:0007669"/>
    <property type="project" value="UniProtKB-KW"/>
</dbReference>
<dbReference type="Gene3D" id="3.90.190.20">
    <property type="entry name" value="Mur ligase, C-terminal domain"/>
    <property type="match status" value="1"/>
</dbReference>
<dbReference type="Pfam" id="PF02875">
    <property type="entry name" value="Mur_ligase_C"/>
    <property type="match status" value="1"/>
</dbReference>
<dbReference type="InterPro" id="IPR036565">
    <property type="entry name" value="Mur-like_cat_sf"/>
</dbReference>
<dbReference type="PROSITE" id="PS01011">
    <property type="entry name" value="FOLYLPOLYGLU_SYNT_1"/>
    <property type="match status" value="1"/>
</dbReference>
<dbReference type="GO" id="GO:0008841">
    <property type="term" value="F:dihydrofolate synthase activity"/>
    <property type="evidence" value="ECO:0007669"/>
    <property type="project" value="TreeGrafter"/>
</dbReference>
<name>A0AAE3DT71_9FIRM</name>
<dbReference type="PANTHER" id="PTHR11136">
    <property type="entry name" value="FOLYLPOLYGLUTAMATE SYNTHASE-RELATED"/>
    <property type="match status" value="1"/>
</dbReference>
<reference evidence="14 15" key="1">
    <citation type="submission" date="2021-10" db="EMBL/GenBank/DDBJ databases">
        <title>Anaerobic single-cell dispensing facilitates the cultivation of human gut bacteria.</title>
        <authorList>
            <person name="Afrizal A."/>
        </authorList>
    </citation>
    <scope>NUCLEOTIDE SEQUENCE [LARGE SCALE GENOMIC DNA]</scope>
    <source>
        <strain evidence="14 15">CLA-AA-H277</strain>
    </source>
</reference>
<evidence type="ECO:0000256" key="6">
    <source>
        <dbReference type="ARBA" id="ARBA00022741"/>
    </source>
</evidence>
<dbReference type="GO" id="GO:0004326">
    <property type="term" value="F:tetrahydrofolylpolyglutamate synthase activity"/>
    <property type="evidence" value="ECO:0007669"/>
    <property type="project" value="UniProtKB-EC"/>
</dbReference>
<dbReference type="InterPro" id="IPR036615">
    <property type="entry name" value="Mur_ligase_C_dom_sf"/>
</dbReference>
<evidence type="ECO:0000256" key="10">
    <source>
        <dbReference type="ARBA" id="ARBA00047493"/>
    </source>
</evidence>
<dbReference type="EC" id="6.3.2.17" evidence="3"/>
<dbReference type="Pfam" id="PF08245">
    <property type="entry name" value="Mur_ligase_M"/>
    <property type="match status" value="1"/>
</dbReference>
<sequence>MNYTEAVEYIYNIPKFTTKNKPEHTVEFLNRLGHPERSMKIIHVAGTNGKGSVCAFLSTMLTEAGKRTALFTSPHLVKINERFQINNEMVSDEEFLSAFLKVLDVVKGMQADGLPHPTYFELLFGVAMMLFEELKAEYVVLETGLGGRLDATNTVEHPLATVITSISLDHTEILGDTIEKIAFEKAGIIKPGVPVIYDGSSPEAEKVILARAKELGSPAYPVYPSMCEVFLKSDKSIDFYLNCGYYEHTAVEVPYLADYQMMNSSLALVALDTIDKDHEISLKTRLAGIRKTRWQGRMETVMPGVVLDGAHNAAGVKEFVRTVKEIEGSRRVVMLFAAVVEKNFETMIETICHETNLSAVVATEIKGDRNVPAEDLAAIFRKYTDAPVTAVSGISDAFEEALKEKEDGMLFCVGSLYLVGELKAILAERKKKES</sequence>
<dbReference type="PIRSF" id="PIRSF001563">
    <property type="entry name" value="Folylpolyglu_synth"/>
    <property type="match status" value="1"/>
</dbReference>
<dbReference type="SUPFAM" id="SSF53623">
    <property type="entry name" value="MurD-like peptide ligases, catalytic domain"/>
    <property type="match status" value="1"/>
</dbReference>
<keyword evidence="7 11" id="KW-0067">ATP-binding</keyword>
<dbReference type="FunFam" id="3.40.1190.10:FF:000011">
    <property type="entry name" value="Folylpolyglutamate synthase/dihydrofolate synthase"/>
    <property type="match status" value="1"/>
</dbReference>